<dbReference type="InterPro" id="IPR013010">
    <property type="entry name" value="Znf_SIAH"/>
</dbReference>
<dbReference type="EC" id="2.3.2.27" evidence="10"/>
<comment type="similarity">
    <text evidence="3 10">Belongs to the SINA (Seven in absentia) family.</text>
</comment>
<evidence type="ECO:0000256" key="10">
    <source>
        <dbReference type="RuleBase" id="RU201113"/>
    </source>
</evidence>
<dbReference type="GO" id="GO:0031624">
    <property type="term" value="F:ubiquitin conjugating enzyme binding"/>
    <property type="evidence" value="ECO:0007669"/>
    <property type="project" value="TreeGrafter"/>
</dbReference>
<dbReference type="GO" id="GO:0043161">
    <property type="term" value="P:proteasome-mediated ubiquitin-dependent protein catabolic process"/>
    <property type="evidence" value="ECO:0007669"/>
    <property type="project" value="TreeGrafter"/>
</dbReference>
<evidence type="ECO:0000256" key="2">
    <source>
        <dbReference type="ARBA" id="ARBA00004906"/>
    </source>
</evidence>
<dbReference type="InterPro" id="IPR008974">
    <property type="entry name" value="TRAF-like"/>
</dbReference>
<dbReference type="InterPro" id="IPR004162">
    <property type="entry name" value="SINA-like_animal"/>
</dbReference>
<evidence type="ECO:0000256" key="4">
    <source>
        <dbReference type="ARBA" id="ARBA00022679"/>
    </source>
</evidence>
<comment type="pathway">
    <text evidence="2 10">Protein modification; protein ubiquitination.</text>
</comment>
<dbReference type="Gene3D" id="2.60.210.10">
    <property type="entry name" value="Apoptosis, Tumor Necrosis Factor Receptor Associated Protein 2, Chain A"/>
    <property type="match status" value="1"/>
</dbReference>
<dbReference type="GO" id="GO:0008270">
    <property type="term" value="F:zinc ion binding"/>
    <property type="evidence" value="ECO:0007669"/>
    <property type="project" value="UniProtKB-KW"/>
</dbReference>
<dbReference type="InterPro" id="IPR001841">
    <property type="entry name" value="Znf_RING"/>
</dbReference>
<evidence type="ECO:0000256" key="6">
    <source>
        <dbReference type="ARBA" id="ARBA00022771"/>
    </source>
</evidence>
<evidence type="ECO:0000256" key="7">
    <source>
        <dbReference type="ARBA" id="ARBA00022786"/>
    </source>
</evidence>
<evidence type="ECO:0000256" key="3">
    <source>
        <dbReference type="ARBA" id="ARBA00009119"/>
    </source>
</evidence>
<name>A0A1E1XGR1_9ACAR</name>
<dbReference type="UniPathway" id="UPA00143"/>
<dbReference type="GO" id="GO:0005737">
    <property type="term" value="C:cytoplasm"/>
    <property type="evidence" value="ECO:0007669"/>
    <property type="project" value="InterPro"/>
</dbReference>
<comment type="function">
    <text evidence="10">E3 ubiquitin-protein ligase that mediates ubiquitination and subsequent proteasomal degradation of target proteins. E3 ubiquitin ligases accept ubiquitin from an E2 ubiquitin-conjugating enzyme in the form of a thioester and then directly transfers the ubiquitin to targeted substrates.</text>
</comment>
<dbReference type="GO" id="GO:0061630">
    <property type="term" value="F:ubiquitin protein ligase activity"/>
    <property type="evidence" value="ECO:0007669"/>
    <property type="project" value="UniProtKB-EC"/>
</dbReference>
<evidence type="ECO:0000313" key="13">
    <source>
        <dbReference type="EMBL" id="JAT98500.1"/>
    </source>
</evidence>
<feature type="domain" description="RING-type" evidence="11">
    <location>
        <begin position="7"/>
        <end position="42"/>
    </location>
</feature>
<dbReference type="Pfam" id="PF03145">
    <property type="entry name" value="Sina_TRAF"/>
    <property type="match status" value="1"/>
</dbReference>
<evidence type="ECO:0000259" key="12">
    <source>
        <dbReference type="PROSITE" id="PS51081"/>
    </source>
</evidence>
<dbReference type="SUPFAM" id="SSF49599">
    <property type="entry name" value="TRAF domain-like"/>
    <property type="match status" value="1"/>
</dbReference>
<dbReference type="InterPro" id="IPR018121">
    <property type="entry name" value="7-in-absentia-prot_TRAF-dom"/>
</dbReference>
<comment type="domain">
    <text evidence="10">The RING-type zinc finger domain is essential for ubiquitin ligase activity.</text>
</comment>
<dbReference type="Pfam" id="PF21361">
    <property type="entry name" value="Sina_ZnF"/>
    <property type="match status" value="1"/>
</dbReference>
<dbReference type="FunFam" id="3.30.40.10:FF:000041">
    <property type="entry name" value="E3 ubiquitin-protein ligase SINAT3"/>
    <property type="match status" value="1"/>
</dbReference>
<keyword evidence="8 10" id="KW-0862">Zinc</keyword>
<keyword evidence="5 10" id="KW-0479">Metal-binding</keyword>
<dbReference type="Pfam" id="PF21362">
    <property type="entry name" value="Sina_RING"/>
    <property type="match status" value="1"/>
</dbReference>
<sequence>MDTLLDCTVCSELVLPPIHQCPNGHLLCSSCREKVDDCPTCREPMGNIRNLQLEKAVRKMSFCCKYKDCGCPLKLPLTDHVWHDEVCEFRPVPCPYPGRTCEWSGPPCQILQHLVDSHERVSTYTGERMLFRARSAGSSPSADWVGVQQCFNHDFMLVVRKAPTEDDGRRFSAVVQLIGSAAAAENFAYHLEGPFGEETAWEGSPLSIHDNADVAIENGDCLQFVVNIDQLLEHGRLADIEVAISHLLGCSRQ</sequence>
<keyword evidence="6 9" id="KW-0863">Zinc-finger</keyword>
<feature type="domain" description="SIAH-type" evidence="12">
    <location>
        <begin position="59"/>
        <end position="119"/>
    </location>
</feature>
<reference evidence="13" key="1">
    <citation type="journal article" date="2017" name="Front. Cell. Infect. Microbiol.">
        <title>The Distinct Transcriptional Response of the Midgut of Amblyomma sculptum and Amblyomma aureolatum Ticks to Rickettsia rickettsii Correlates to Their Differences in Susceptibility to Infection.</title>
        <authorList>
            <person name="Martins L.A."/>
            <person name="Galletti M.F.B.M."/>
            <person name="Ribeiro J.M."/>
            <person name="Fujita A."/>
            <person name="Costa F.B."/>
            <person name="Labruna M.B."/>
            <person name="Daffre S."/>
            <person name="Fogaca A.C."/>
        </authorList>
    </citation>
    <scope>NUCLEOTIDE SEQUENCE</scope>
</reference>
<protein>
    <recommendedName>
        <fullName evidence="10">E3 ubiquitin-protein ligase</fullName>
        <ecNumber evidence="10">2.3.2.27</ecNumber>
    </recommendedName>
</protein>
<evidence type="ECO:0000256" key="5">
    <source>
        <dbReference type="ARBA" id="ARBA00022723"/>
    </source>
</evidence>
<organism evidence="13">
    <name type="scientific">Amblyomma aureolatum</name>
    <dbReference type="NCBI Taxonomy" id="187763"/>
    <lineage>
        <taxon>Eukaryota</taxon>
        <taxon>Metazoa</taxon>
        <taxon>Ecdysozoa</taxon>
        <taxon>Arthropoda</taxon>
        <taxon>Chelicerata</taxon>
        <taxon>Arachnida</taxon>
        <taxon>Acari</taxon>
        <taxon>Parasitiformes</taxon>
        <taxon>Ixodida</taxon>
        <taxon>Ixodoidea</taxon>
        <taxon>Ixodidae</taxon>
        <taxon>Amblyomminae</taxon>
        <taxon>Amblyomma</taxon>
    </lineage>
</organism>
<comment type="domain">
    <text evidence="10">The SBD domain (substrate-binding domain) mediates the interaction with substrate proteins. It is related to the TRAF family.</text>
</comment>
<dbReference type="PROSITE" id="PS50089">
    <property type="entry name" value="ZF_RING_2"/>
    <property type="match status" value="1"/>
</dbReference>
<dbReference type="PANTHER" id="PTHR45877:SF2">
    <property type="entry name" value="E3 UBIQUITIN-PROTEIN LIGASE SINA-RELATED"/>
    <property type="match status" value="1"/>
</dbReference>
<dbReference type="InterPro" id="IPR049548">
    <property type="entry name" value="Sina-like_RING"/>
</dbReference>
<dbReference type="PANTHER" id="PTHR45877">
    <property type="entry name" value="E3 UBIQUITIN-PROTEIN LIGASE SIAH2"/>
    <property type="match status" value="1"/>
</dbReference>
<dbReference type="GO" id="GO:0016567">
    <property type="term" value="P:protein ubiquitination"/>
    <property type="evidence" value="ECO:0007669"/>
    <property type="project" value="UniProtKB-UniPathway"/>
</dbReference>
<dbReference type="EMBL" id="GFAC01000688">
    <property type="protein sequence ID" value="JAT98500.1"/>
    <property type="molecule type" value="mRNA"/>
</dbReference>
<proteinExistence type="evidence at transcript level"/>
<evidence type="ECO:0000256" key="1">
    <source>
        <dbReference type="ARBA" id="ARBA00000900"/>
    </source>
</evidence>
<keyword evidence="7 10" id="KW-0833">Ubl conjugation pathway</keyword>
<evidence type="ECO:0000259" key="11">
    <source>
        <dbReference type="PROSITE" id="PS50089"/>
    </source>
</evidence>
<dbReference type="InterPro" id="IPR013083">
    <property type="entry name" value="Znf_RING/FYVE/PHD"/>
</dbReference>
<comment type="catalytic activity">
    <reaction evidence="1 10">
        <text>S-ubiquitinyl-[E2 ubiquitin-conjugating enzyme]-L-cysteine + [acceptor protein]-L-lysine = [E2 ubiquitin-conjugating enzyme]-L-cysteine + N(6)-ubiquitinyl-[acceptor protein]-L-lysine.</text>
        <dbReference type="EC" id="2.3.2.27"/>
    </reaction>
</comment>
<evidence type="ECO:0000256" key="8">
    <source>
        <dbReference type="ARBA" id="ARBA00022833"/>
    </source>
</evidence>
<evidence type="ECO:0000256" key="9">
    <source>
        <dbReference type="PROSITE-ProRule" id="PRU00455"/>
    </source>
</evidence>
<keyword evidence="4" id="KW-0808">Transferase</keyword>
<accession>A0A1E1XGR1</accession>
<dbReference type="AlphaFoldDB" id="A0A1E1XGR1"/>
<dbReference type="PROSITE" id="PS51081">
    <property type="entry name" value="ZF_SIAH"/>
    <property type="match status" value="1"/>
</dbReference>
<dbReference type="Gene3D" id="3.30.40.10">
    <property type="entry name" value="Zinc/RING finger domain, C3HC4 (zinc finger)"/>
    <property type="match status" value="2"/>
</dbReference>